<sequence length="130" mass="15757">APWKGGFYERLIGLVNCSMRKMIGRQILQYDFFNTLLIETEAVINSCPLTHVSEELDFKVLRPTDFLLHGAKNGFPSLEEDYEHLEYDPDNREKLIDIWRKNMRNIDKFWKIWSEEYLFRLREKQTIFHR</sequence>
<dbReference type="OMA" id="KHEYLLD"/>
<feature type="non-terminal residue" evidence="1">
    <location>
        <position position="130"/>
    </location>
</feature>
<evidence type="ECO:0000313" key="2">
    <source>
        <dbReference type="Proteomes" id="UP000031036"/>
    </source>
</evidence>
<dbReference type="AlphaFoldDB" id="A0A0B2UVY9"/>
<evidence type="ECO:0008006" key="3">
    <source>
        <dbReference type="Google" id="ProtNLM"/>
    </source>
</evidence>
<proteinExistence type="predicted"/>
<dbReference type="STRING" id="6265.A0A0B2UVY9"/>
<organism evidence="1 2">
    <name type="scientific">Toxocara canis</name>
    <name type="common">Canine roundworm</name>
    <dbReference type="NCBI Taxonomy" id="6265"/>
    <lineage>
        <taxon>Eukaryota</taxon>
        <taxon>Metazoa</taxon>
        <taxon>Ecdysozoa</taxon>
        <taxon>Nematoda</taxon>
        <taxon>Chromadorea</taxon>
        <taxon>Rhabditida</taxon>
        <taxon>Spirurina</taxon>
        <taxon>Ascaridomorpha</taxon>
        <taxon>Ascaridoidea</taxon>
        <taxon>Toxocaridae</taxon>
        <taxon>Toxocara</taxon>
    </lineage>
</organism>
<reference evidence="1 2" key="1">
    <citation type="submission" date="2014-11" db="EMBL/GenBank/DDBJ databases">
        <title>Genetic blueprint of the zoonotic pathogen Toxocara canis.</title>
        <authorList>
            <person name="Zhu X.-Q."/>
            <person name="Korhonen P.K."/>
            <person name="Cai H."/>
            <person name="Young N.D."/>
            <person name="Nejsum P."/>
            <person name="von Samson-Himmelstjerna G."/>
            <person name="Boag P.R."/>
            <person name="Tan P."/>
            <person name="Li Q."/>
            <person name="Min J."/>
            <person name="Yang Y."/>
            <person name="Wang X."/>
            <person name="Fang X."/>
            <person name="Hall R.S."/>
            <person name="Hofmann A."/>
            <person name="Sternberg P.W."/>
            <person name="Jex A.R."/>
            <person name="Gasser R.B."/>
        </authorList>
    </citation>
    <scope>NUCLEOTIDE SEQUENCE [LARGE SCALE GENOMIC DNA]</scope>
    <source>
        <strain evidence="1">PN_DK_2014</strain>
    </source>
</reference>
<feature type="non-terminal residue" evidence="1">
    <location>
        <position position="1"/>
    </location>
</feature>
<gene>
    <name evidence="1" type="ORF">Tcan_01291</name>
</gene>
<accession>A0A0B2UVY9</accession>
<dbReference type="EMBL" id="JPKZ01003130">
    <property type="protein sequence ID" value="KHN73232.1"/>
    <property type="molecule type" value="Genomic_DNA"/>
</dbReference>
<keyword evidence="2" id="KW-1185">Reference proteome</keyword>
<dbReference type="OrthoDB" id="5870116at2759"/>
<evidence type="ECO:0000313" key="1">
    <source>
        <dbReference type="EMBL" id="KHN73232.1"/>
    </source>
</evidence>
<protein>
    <recommendedName>
        <fullName evidence="3">DUF5641 domain-containing protein</fullName>
    </recommendedName>
</protein>
<comment type="caution">
    <text evidence="1">The sequence shown here is derived from an EMBL/GenBank/DDBJ whole genome shotgun (WGS) entry which is preliminary data.</text>
</comment>
<name>A0A0B2UVY9_TOXCA</name>
<dbReference type="Proteomes" id="UP000031036">
    <property type="component" value="Unassembled WGS sequence"/>
</dbReference>